<gene>
    <name evidence="2" type="primary">Rbm44</name>
    <name evidence="2" type="ORF">CENUNI_R13003</name>
</gene>
<dbReference type="EMBL" id="VYZI01000965">
    <property type="protein sequence ID" value="NWR80120.1"/>
    <property type="molecule type" value="Genomic_DNA"/>
</dbReference>
<dbReference type="PANTHER" id="PTHR17550:SF7">
    <property type="entry name" value="RNA-BINDING PROTEIN 44"/>
    <property type="match status" value="1"/>
</dbReference>
<accession>A0A7K5A926</accession>
<proteinExistence type="predicted"/>
<feature type="domain" description="TTC3/DZIP3/RBM44-like helical" evidence="1">
    <location>
        <begin position="29"/>
        <end position="77"/>
    </location>
</feature>
<evidence type="ECO:0000313" key="3">
    <source>
        <dbReference type="Proteomes" id="UP000517892"/>
    </source>
</evidence>
<dbReference type="InterPro" id="IPR056870">
    <property type="entry name" value="TTC3/DZIP3/RBM44-like_helical"/>
</dbReference>
<evidence type="ECO:0000259" key="1">
    <source>
        <dbReference type="Pfam" id="PF24905"/>
    </source>
</evidence>
<keyword evidence="3" id="KW-1185">Reference proteome</keyword>
<reference evidence="2 3" key="1">
    <citation type="submission" date="2019-09" db="EMBL/GenBank/DDBJ databases">
        <title>Bird 10,000 Genomes (B10K) Project - Family phase.</title>
        <authorList>
            <person name="Zhang G."/>
        </authorList>
    </citation>
    <scope>NUCLEOTIDE SEQUENCE [LARGE SCALE GENOMIC DNA]</scope>
    <source>
        <strain evidence="2">B10K-DU-017-25</strain>
        <tissue evidence="2">Mixed tissue sample</tissue>
    </source>
</reference>
<comment type="caution">
    <text evidence="2">The sequence shown here is derived from an EMBL/GenBank/DDBJ whole genome shotgun (WGS) entry which is preliminary data.</text>
</comment>
<organism evidence="2 3">
    <name type="scientific">Centropus unirufus</name>
    <dbReference type="NCBI Taxonomy" id="1118519"/>
    <lineage>
        <taxon>Eukaryota</taxon>
        <taxon>Metazoa</taxon>
        <taxon>Chordata</taxon>
        <taxon>Craniata</taxon>
        <taxon>Vertebrata</taxon>
        <taxon>Euteleostomi</taxon>
        <taxon>Archelosauria</taxon>
        <taxon>Archosauria</taxon>
        <taxon>Dinosauria</taxon>
        <taxon>Saurischia</taxon>
        <taxon>Theropoda</taxon>
        <taxon>Coelurosauria</taxon>
        <taxon>Aves</taxon>
        <taxon>Neognathae</taxon>
        <taxon>Neoaves</taxon>
        <taxon>Otidimorphae</taxon>
        <taxon>Cuculiformes</taxon>
        <taxon>Centropidae</taxon>
        <taxon>Centropus</taxon>
    </lineage>
</organism>
<sequence>EHSQQQPPAAVSTSSCDVFTSPHALNLSSFTKLMKKLQEIHPAATRDEIVAALLEVRKNNKGVLSGLSINNIVDKTSAVL</sequence>
<evidence type="ECO:0000313" key="2">
    <source>
        <dbReference type="EMBL" id="NWR80120.1"/>
    </source>
</evidence>
<protein>
    <submittedName>
        <fullName evidence="2">RBM44 protein</fullName>
    </submittedName>
</protein>
<dbReference type="AlphaFoldDB" id="A0A7K5A926"/>
<dbReference type="Proteomes" id="UP000517892">
    <property type="component" value="Unassembled WGS sequence"/>
</dbReference>
<name>A0A7K5A926_9AVES</name>
<dbReference type="PANTHER" id="PTHR17550">
    <property type="entry name" value="E3 UBIQUITIN-PROTEIN LIGASE TTC3"/>
    <property type="match status" value="1"/>
</dbReference>
<dbReference type="OrthoDB" id="9941526at2759"/>
<dbReference type="Pfam" id="PF24905">
    <property type="entry name" value="TTC3_9th"/>
    <property type="match status" value="1"/>
</dbReference>
<feature type="non-terminal residue" evidence="2">
    <location>
        <position position="80"/>
    </location>
</feature>
<feature type="non-terminal residue" evidence="2">
    <location>
        <position position="1"/>
    </location>
</feature>